<dbReference type="InterPro" id="IPR014710">
    <property type="entry name" value="RmlC-like_jellyroll"/>
</dbReference>
<comment type="caution">
    <text evidence="2">The sequence shown here is derived from an EMBL/GenBank/DDBJ whole genome shotgun (WGS) entry which is preliminary data.</text>
</comment>
<evidence type="ECO:0000259" key="1">
    <source>
        <dbReference type="Pfam" id="PF07883"/>
    </source>
</evidence>
<dbReference type="Gene3D" id="2.60.120.10">
    <property type="entry name" value="Jelly Rolls"/>
    <property type="match status" value="1"/>
</dbReference>
<dbReference type="RefSeq" id="WP_251739163.1">
    <property type="nucleotide sequence ID" value="NZ_JBHUOJ010000032.1"/>
</dbReference>
<protein>
    <submittedName>
        <fullName evidence="2">Cupin domain-containing protein</fullName>
    </submittedName>
</protein>
<reference evidence="3" key="1">
    <citation type="journal article" date="2019" name="Int. J. Syst. Evol. Microbiol.">
        <title>The Global Catalogue of Microorganisms (GCM) 10K type strain sequencing project: providing services to taxonomists for standard genome sequencing and annotation.</title>
        <authorList>
            <consortium name="The Broad Institute Genomics Platform"/>
            <consortium name="The Broad Institute Genome Sequencing Center for Infectious Disease"/>
            <person name="Wu L."/>
            <person name="Ma J."/>
        </authorList>
    </citation>
    <scope>NUCLEOTIDE SEQUENCE [LARGE SCALE GENOMIC DNA]</scope>
    <source>
        <strain evidence="3">KCTC 52925</strain>
    </source>
</reference>
<dbReference type="Proteomes" id="UP001597438">
    <property type="component" value="Unassembled WGS sequence"/>
</dbReference>
<proteinExistence type="predicted"/>
<dbReference type="InterPro" id="IPR011051">
    <property type="entry name" value="RmlC_Cupin_sf"/>
</dbReference>
<dbReference type="InterPro" id="IPR013096">
    <property type="entry name" value="Cupin_2"/>
</dbReference>
<organism evidence="2 3">
    <name type="scientific">Christiangramia antarctica</name>
    <dbReference type="NCBI Taxonomy" id="2058158"/>
    <lineage>
        <taxon>Bacteria</taxon>
        <taxon>Pseudomonadati</taxon>
        <taxon>Bacteroidota</taxon>
        <taxon>Flavobacteriia</taxon>
        <taxon>Flavobacteriales</taxon>
        <taxon>Flavobacteriaceae</taxon>
        <taxon>Christiangramia</taxon>
    </lineage>
</organism>
<evidence type="ECO:0000313" key="2">
    <source>
        <dbReference type="EMBL" id="MFD2834202.1"/>
    </source>
</evidence>
<gene>
    <name evidence="2" type="ORF">ACFSYS_12975</name>
</gene>
<name>A0ABW5X6F8_9FLAO</name>
<sequence length="98" mass="10814">MEKIQKPELTPLDKGSALKTLQVTALTGMRMPPHHTTKEAVIIVQEGEALLKMPNVDHRLRQGAVFIVPAGAEHSLEIIQDFKAIAIMATDSEINFNQ</sequence>
<dbReference type="SUPFAM" id="SSF51182">
    <property type="entry name" value="RmlC-like cupins"/>
    <property type="match status" value="1"/>
</dbReference>
<keyword evidence="3" id="KW-1185">Reference proteome</keyword>
<accession>A0ABW5X6F8</accession>
<evidence type="ECO:0000313" key="3">
    <source>
        <dbReference type="Proteomes" id="UP001597438"/>
    </source>
</evidence>
<dbReference type="Pfam" id="PF07883">
    <property type="entry name" value="Cupin_2"/>
    <property type="match status" value="1"/>
</dbReference>
<feature type="domain" description="Cupin type-2" evidence="1">
    <location>
        <begin position="30"/>
        <end position="84"/>
    </location>
</feature>
<dbReference type="EMBL" id="JBHUOJ010000032">
    <property type="protein sequence ID" value="MFD2834202.1"/>
    <property type="molecule type" value="Genomic_DNA"/>
</dbReference>